<keyword evidence="8" id="KW-1185">Reference proteome</keyword>
<evidence type="ECO:0000313" key="8">
    <source>
        <dbReference type="Proteomes" id="UP001243717"/>
    </source>
</evidence>
<keyword evidence="3 6" id="KW-1133">Transmembrane helix</keyword>
<reference evidence="7 8" key="1">
    <citation type="submission" date="2023-04" db="EMBL/GenBank/DDBJ databases">
        <title>A novel bacteria isolated from coastal sediment.</title>
        <authorList>
            <person name="Liu X.-J."/>
            <person name="Du Z.-J."/>
        </authorList>
    </citation>
    <scope>NUCLEOTIDE SEQUENCE [LARGE SCALE GENOMIC DNA]</scope>
    <source>
        <strain evidence="7 8">SDUM461004</strain>
    </source>
</reference>
<feature type="transmembrane region" description="Helical" evidence="6">
    <location>
        <begin position="45"/>
        <end position="68"/>
    </location>
</feature>
<keyword evidence="2 6" id="KW-0812">Transmembrane</keyword>
<accession>A0ABU1AFW9</accession>
<dbReference type="Pfam" id="PF09685">
    <property type="entry name" value="MamF_MmsF"/>
    <property type="match status" value="1"/>
</dbReference>
<organism evidence="7 8">
    <name type="scientific">Thalassobacterium sedimentorum</name>
    <dbReference type="NCBI Taxonomy" id="3041258"/>
    <lineage>
        <taxon>Bacteria</taxon>
        <taxon>Pseudomonadati</taxon>
        <taxon>Verrucomicrobiota</taxon>
        <taxon>Opitutia</taxon>
        <taxon>Puniceicoccales</taxon>
        <taxon>Coraliomargaritaceae</taxon>
        <taxon>Thalassobacterium</taxon>
    </lineage>
</organism>
<evidence type="ECO:0000256" key="3">
    <source>
        <dbReference type="ARBA" id="ARBA00022989"/>
    </source>
</evidence>
<dbReference type="EMBL" id="JARXIC010000004">
    <property type="protein sequence ID" value="MDQ8193459.1"/>
    <property type="molecule type" value="Genomic_DNA"/>
</dbReference>
<keyword evidence="4 6" id="KW-0472">Membrane</keyword>
<evidence type="ECO:0000256" key="1">
    <source>
        <dbReference type="ARBA" id="ARBA00004141"/>
    </source>
</evidence>
<evidence type="ECO:0000256" key="5">
    <source>
        <dbReference type="SAM" id="MobiDB-lite"/>
    </source>
</evidence>
<evidence type="ECO:0000256" key="4">
    <source>
        <dbReference type="ARBA" id="ARBA00023136"/>
    </source>
</evidence>
<protein>
    <submittedName>
        <fullName evidence="7">DUF4870 domain-containing protein</fullName>
    </submittedName>
</protein>
<sequence length="144" mass="15726">MSTETNHDSEKDSTPIETTLESPASSERPEKIPNGDKTMAMLCHLLSFVGLLGVPIGNILGPLVIWLVKKDQDPFVDATGKEVLNFQITATIYGIICGLLVFVVIGLFLLPVLIIAVVVLTIIGALKANEGILYRYPFTIRFLK</sequence>
<evidence type="ECO:0000313" key="7">
    <source>
        <dbReference type="EMBL" id="MDQ8193459.1"/>
    </source>
</evidence>
<feature type="transmembrane region" description="Helical" evidence="6">
    <location>
        <begin position="92"/>
        <end position="125"/>
    </location>
</feature>
<comment type="caution">
    <text evidence="7">The sequence shown here is derived from an EMBL/GenBank/DDBJ whole genome shotgun (WGS) entry which is preliminary data.</text>
</comment>
<proteinExistence type="predicted"/>
<feature type="compositionally biased region" description="Polar residues" evidence="5">
    <location>
        <begin position="15"/>
        <end position="25"/>
    </location>
</feature>
<gene>
    <name evidence="7" type="ORF">QEH59_03420</name>
</gene>
<evidence type="ECO:0000256" key="2">
    <source>
        <dbReference type="ARBA" id="ARBA00022692"/>
    </source>
</evidence>
<feature type="region of interest" description="Disordered" evidence="5">
    <location>
        <begin position="1"/>
        <end position="32"/>
    </location>
</feature>
<evidence type="ECO:0000256" key="6">
    <source>
        <dbReference type="SAM" id="Phobius"/>
    </source>
</evidence>
<name>A0ABU1AFW9_9BACT</name>
<comment type="subcellular location">
    <subcellularLocation>
        <location evidence="1">Membrane</location>
        <topology evidence="1">Multi-pass membrane protein</topology>
    </subcellularLocation>
</comment>
<feature type="compositionally biased region" description="Basic and acidic residues" evidence="5">
    <location>
        <begin position="1"/>
        <end position="14"/>
    </location>
</feature>
<dbReference type="Proteomes" id="UP001243717">
    <property type="component" value="Unassembled WGS sequence"/>
</dbReference>
<dbReference type="InterPro" id="IPR019109">
    <property type="entry name" value="MamF_MmsF"/>
</dbReference>